<organism evidence="2 3">
    <name type="scientific">Cudoniella acicularis</name>
    <dbReference type="NCBI Taxonomy" id="354080"/>
    <lineage>
        <taxon>Eukaryota</taxon>
        <taxon>Fungi</taxon>
        <taxon>Dikarya</taxon>
        <taxon>Ascomycota</taxon>
        <taxon>Pezizomycotina</taxon>
        <taxon>Leotiomycetes</taxon>
        <taxon>Helotiales</taxon>
        <taxon>Tricladiaceae</taxon>
        <taxon>Cudoniella</taxon>
    </lineage>
</organism>
<evidence type="ECO:0000256" key="1">
    <source>
        <dbReference type="SAM" id="MobiDB-lite"/>
    </source>
</evidence>
<dbReference type="AlphaFoldDB" id="A0A8H4W5A3"/>
<feature type="region of interest" description="Disordered" evidence="1">
    <location>
        <begin position="1"/>
        <end position="30"/>
    </location>
</feature>
<dbReference type="OrthoDB" id="5315444at2759"/>
<dbReference type="Proteomes" id="UP000566819">
    <property type="component" value="Unassembled WGS sequence"/>
</dbReference>
<gene>
    <name evidence="2" type="ORF">G7Y89_g4149</name>
</gene>
<comment type="caution">
    <text evidence="2">The sequence shown here is derived from an EMBL/GenBank/DDBJ whole genome shotgun (WGS) entry which is preliminary data.</text>
</comment>
<dbReference type="EMBL" id="JAAMPI010000218">
    <property type="protein sequence ID" value="KAF4633971.1"/>
    <property type="molecule type" value="Genomic_DNA"/>
</dbReference>
<name>A0A8H4W5A3_9HELO</name>
<evidence type="ECO:0000313" key="2">
    <source>
        <dbReference type="EMBL" id="KAF4633971.1"/>
    </source>
</evidence>
<accession>A0A8H4W5A3</accession>
<protein>
    <submittedName>
        <fullName evidence="2">Uncharacterized protein</fullName>
    </submittedName>
</protein>
<sequence length="197" mass="22256">MSNSGGSSSRNKIHKGKGPSKSGDARQSSSIQVRANILPRYFTLEKGYGIDQQARPWPGVTKTKADFAIRCVQNSQPKKVCLIKDKRVEHESKSSKWEEAVNQLTNYMTTARANNPNPDELMYSIVTVGHYSRFYELHANERELRDYSTHSGSPLHFKRNEPEIDVILCELVAKTQYSNSTEADYSTATAQQPPSWE</sequence>
<feature type="compositionally biased region" description="Polar residues" evidence="1">
    <location>
        <begin position="1"/>
        <end position="10"/>
    </location>
</feature>
<evidence type="ECO:0000313" key="3">
    <source>
        <dbReference type="Proteomes" id="UP000566819"/>
    </source>
</evidence>
<reference evidence="2 3" key="1">
    <citation type="submission" date="2020-03" db="EMBL/GenBank/DDBJ databases">
        <title>Draft Genome Sequence of Cudoniella acicularis.</title>
        <authorList>
            <person name="Buettner E."/>
            <person name="Kellner H."/>
        </authorList>
    </citation>
    <scope>NUCLEOTIDE SEQUENCE [LARGE SCALE GENOMIC DNA]</scope>
    <source>
        <strain evidence="2 3">DSM 108380</strain>
    </source>
</reference>
<proteinExistence type="predicted"/>
<keyword evidence="3" id="KW-1185">Reference proteome</keyword>